<protein>
    <recommendedName>
        <fullName evidence="12">Protein kinase domain-containing protein</fullName>
    </recommendedName>
</protein>
<evidence type="ECO:0000256" key="1">
    <source>
        <dbReference type="ARBA" id="ARBA00006692"/>
    </source>
</evidence>
<feature type="compositionally biased region" description="Basic and acidic residues" evidence="7">
    <location>
        <begin position="101"/>
        <end position="127"/>
    </location>
</feature>
<keyword evidence="5" id="KW-0418">Kinase</keyword>
<dbReference type="SUPFAM" id="SSF101288">
    <property type="entry name" value="L27 domain"/>
    <property type="match status" value="1"/>
</dbReference>
<feature type="domain" description="Protein kinase" evidence="8">
    <location>
        <begin position="1"/>
        <end position="195"/>
    </location>
</feature>
<organism evidence="10 11">
    <name type="scientific">Culex pipiens pipiens</name>
    <name type="common">Northern house mosquito</name>
    <dbReference type="NCBI Taxonomy" id="38569"/>
    <lineage>
        <taxon>Eukaryota</taxon>
        <taxon>Metazoa</taxon>
        <taxon>Ecdysozoa</taxon>
        <taxon>Arthropoda</taxon>
        <taxon>Hexapoda</taxon>
        <taxon>Insecta</taxon>
        <taxon>Pterygota</taxon>
        <taxon>Neoptera</taxon>
        <taxon>Endopterygota</taxon>
        <taxon>Diptera</taxon>
        <taxon>Nematocera</taxon>
        <taxon>Culicoidea</taxon>
        <taxon>Culicidae</taxon>
        <taxon>Culicinae</taxon>
        <taxon>Culicini</taxon>
        <taxon>Culex</taxon>
        <taxon>Culex</taxon>
    </lineage>
</organism>
<dbReference type="InterPro" id="IPR011009">
    <property type="entry name" value="Kinase-like_dom_sf"/>
</dbReference>
<dbReference type="Pfam" id="PF00069">
    <property type="entry name" value="Pkinase"/>
    <property type="match status" value="1"/>
</dbReference>
<dbReference type="InterPro" id="IPR036892">
    <property type="entry name" value="L27_dom_sf"/>
</dbReference>
<comment type="caution">
    <text evidence="10">The sequence shown here is derived from an EMBL/GenBank/DDBJ whole genome shotgun (WGS) entry which is preliminary data.</text>
</comment>
<dbReference type="PROSITE" id="PS51022">
    <property type="entry name" value="L27"/>
    <property type="match status" value="1"/>
</dbReference>
<keyword evidence="11" id="KW-1185">Reference proteome</keyword>
<evidence type="ECO:0000256" key="3">
    <source>
        <dbReference type="ARBA" id="ARBA00022679"/>
    </source>
</evidence>
<evidence type="ECO:0000256" key="5">
    <source>
        <dbReference type="ARBA" id="ARBA00022777"/>
    </source>
</evidence>
<gene>
    <name evidence="10" type="ORF">pipiens_002617</name>
</gene>
<reference evidence="10 11" key="1">
    <citation type="submission" date="2024-05" db="EMBL/GenBank/DDBJ databases">
        <title>Culex pipiens pipiens assembly and annotation.</title>
        <authorList>
            <person name="Alout H."/>
            <person name="Durand T."/>
        </authorList>
    </citation>
    <scope>NUCLEOTIDE SEQUENCE [LARGE SCALE GENOMIC DNA]</scope>
    <source>
        <strain evidence="10">HA-2024</strain>
        <tissue evidence="10">Whole body</tissue>
    </source>
</reference>
<dbReference type="SMART" id="SM00220">
    <property type="entry name" value="S_TKc"/>
    <property type="match status" value="1"/>
</dbReference>
<evidence type="ECO:0000259" key="9">
    <source>
        <dbReference type="PROSITE" id="PS51022"/>
    </source>
</evidence>
<dbReference type="GO" id="GO:0004674">
    <property type="term" value="F:protein serine/threonine kinase activity"/>
    <property type="evidence" value="ECO:0007669"/>
    <property type="project" value="UniProtKB-KW"/>
</dbReference>
<keyword evidence="6" id="KW-0067">ATP-binding</keyword>
<dbReference type="EMBL" id="JBEHCU010006592">
    <property type="protein sequence ID" value="KAL1396755.1"/>
    <property type="molecule type" value="Genomic_DNA"/>
</dbReference>
<sequence>MEGSDICFEVVRRAVAGFVYSEAVACHYMRQILEALRYCHENDIIHRDVRPACALLATADNSAPVKLGGFGSAVQLPSGRESVETHEPHRSHLSPRGKLYLKSDSDGRVPADPAAARDARGRRRDVPHVLPSEFGSHSRAPASGRSEAIARGRVMLDTQEWKHISSTGKDLVLKMLSPNPINRPTISEILEHPWMRDRDKLQRAHLGDTVEELKRYNARRKLKGAVQAVAGGVALDPLCCADTDSMAIGTASESLNEWADEEAGLEAIQKVLDSLDDIIALQDANCDPEVLASMLRDVKLHELLQLYDRISSSVINPLRAPPGDAISRCRDVVDAISSAPGHKQAREKAELINLLGSSHIQVTLF</sequence>
<keyword evidence="3" id="KW-0808">Transferase</keyword>
<evidence type="ECO:0000256" key="4">
    <source>
        <dbReference type="ARBA" id="ARBA00022741"/>
    </source>
</evidence>
<comment type="similarity">
    <text evidence="1">Belongs to the protein kinase superfamily. CAMK Ser/Thr protein kinase family.</text>
</comment>
<dbReference type="GO" id="GO:0030054">
    <property type="term" value="C:cell junction"/>
    <property type="evidence" value="ECO:0007669"/>
    <property type="project" value="UniProtKB-ARBA"/>
</dbReference>
<evidence type="ECO:0000256" key="6">
    <source>
        <dbReference type="ARBA" id="ARBA00022840"/>
    </source>
</evidence>
<name>A0ABD1DBT5_CULPP</name>
<evidence type="ECO:0000256" key="2">
    <source>
        <dbReference type="ARBA" id="ARBA00022527"/>
    </source>
</evidence>
<dbReference type="PROSITE" id="PS50011">
    <property type="entry name" value="PROTEIN_KINASE_DOM"/>
    <property type="match status" value="1"/>
</dbReference>
<dbReference type="Gene3D" id="6.10.140.620">
    <property type="match status" value="1"/>
</dbReference>
<dbReference type="Gene3D" id="1.10.510.10">
    <property type="entry name" value="Transferase(Phosphotransferase) domain 1"/>
    <property type="match status" value="2"/>
</dbReference>
<dbReference type="Proteomes" id="UP001562425">
    <property type="component" value="Unassembled WGS sequence"/>
</dbReference>
<evidence type="ECO:0000256" key="7">
    <source>
        <dbReference type="SAM" id="MobiDB-lite"/>
    </source>
</evidence>
<feature type="domain" description="L27" evidence="9">
    <location>
        <begin position="264"/>
        <end position="318"/>
    </location>
</feature>
<feature type="region of interest" description="Disordered" evidence="7">
    <location>
        <begin position="78"/>
        <end position="147"/>
    </location>
</feature>
<evidence type="ECO:0000313" key="10">
    <source>
        <dbReference type="EMBL" id="KAL1396755.1"/>
    </source>
</evidence>
<dbReference type="Gene3D" id="1.10.287.650">
    <property type="entry name" value="L27 domain"/>
    <property type="match status" value="1"/>
</dbReference>
<keyword evidence="4" id="KW-0547">Nucleotide-binding</keyword>
<proteinExistence type="inferred from homology"/>
<dbReference type="InterPro" id="IPR050205">
    <property type="entry name" value="CDPK_Ser/Thr_kinases"/>
</dbReference>
<dbReference type="SUPFAM" id="SSF56112">
    <property type="entry name" value="Protein kinase-like (PK-like)"/>
    <property type="match status" value="1"/>
</dbReference>
<evidence type="ECO:0000313" key="11">
    <source>
        <dbReference type="Proteomes" id="UP001562425"/>
    </source>
</evidence>
<dbReference type="InterPro" id="IPR004172">
    <property type="entry name" value="L27_dom"/>
</dbReference>
<dbReference type="AlphaFoldDB" id="A0ABD1DBT5"/>
<accession>A0ABD1DBT5</accession>
<dbReference type="InterPro" id="IPR000719">
    <property type="entry name" value="Prot_kinase_dom"/>
</dbReference>
<dbReference type="PANTHER" id="PTHR24349">
    <property type="entry name" value="SERINE/THREONINE-PROTEIN KINASE"/>
    <property type="match status" value="1"/>
</dbReference>
<evidence type="ECO:0000259" key="8">
    <source>
        <dbReference type="PROSITE" id="PS50011"/>
    </source>
</evidence>
<evidence type="ECO:0008006" key="12">
    <source>
        <dbReference type="Google" id="ProtNLM"/>
    </source>
</evidence>
<dbReference type="GO" id="GO:0005524">
    <property type="term" value="F:ATP binding"/>
    <property type="evidence" value="ECO:0007669"/>
    <property type="project" value="UniProtKB-KW"/>
</dbReference>
<keyword evidence="2" id="KW-0723">Serine/threonine-protein kinase</keyword>
<feature type="compositionally biased region" description="Basic and acidic residues" evidence="7">
    <location>
        <begin position="81"/>
        <end position="90"/>
    </location>
</feature>
<dbReference type="FunFam" id="1.10.510.10:FF:001592">
    <property type="entry name" value="Peripheral plasma membrane protein CASK"/>
    <property type="match status" value="1"/>
</dbReference>